<protein>
    <submittedName>
        <fullName evidence="3">Uncharacterized protein</fullName>
    </submittedName>
</protein>
<feature type="chain" id="PRO_5040392846" evidence="2">
    <location>
        <begin position="20"/>
        <end position="92"/>
    </location>
</feature>
<dbReference type="Proteomes" id="UP001153069">
    <property type="component" value="Unassembled WGS sequence"/>
</dbReference>
<comment type="caution">
    <text evidence="3">The sequence shown here is derived from an EMBL/GenBank/DDBJ whole genome shotgun (WGS) entry which is preliminary data.</text>
</comment>
<feature type="region of interest" description="Disordered" evidence="1">
    <location>
        <begin position="45"/>
        <end position="65"/>
    </location>
</feature>
<keyword evidence="4" id="KW-1185">Reference proteome</keyword>
<reference evidence="3" key="1">
    <citation type="submission" date="2020-06" db="EMBL/GenBank/DDBJ databases">
        <authorList>
            <consortium name="Plant Systems Biology data submission"/>
        </authorList>
    </citation>
    <scope>NUCLEOTIDE SEQUENCE</scope>
    <source>
        <strain evidence="3">D6</strain>
    </source>
</reference>
<accession>A0A9N8HF18</accession>
<proteinExistence type="predicted"/>
<evidence type="ECO:0000256" key="1">
    <source>
        <dbReference type="SAM" id="MobiDB-lite"/>
    </source>
</evidence>
<sequence length="92" mass="10101">MMKNLILILVALFLASASAFAPQPFVRESHSVCFAKHVNDKAAKWAASKRPKKSRPSDINKTPPIYELHSIQKPSEFTISDAPATPVTKPEG</sequence>
<organism evidence="3 4">
    <name type="scientific">Seminavis robusta</name>
    <dbReference type="NCBI Taxonomy" id="568900"/>
    <lineage>
        <taxon>Eukaryota</taxon>
        <taxon>Sar</taxon>
        <taxon>Stramenopiles</taxon>
        <taxon>Ochrophyta</taxon>
        <taxon>Bacillariophyta</taxon>
        <taxon>Bacillariophyceae</taxon>
        <taxon>Bacillariophycidae</taxon>
        <taxon>Naviculales</taxon>
        <taxon>Naviculaceae</taxon>
        <taxon>Seminavis</taxon>
    </lineage>
</organism>
<dbReference type="EMBL" id="CAICTM010000410">
    <property type="protein sequence ID" value="CAB9509935.1"/>
    <property type="molecule type" value="Genomic_DNA"/>
</dbReference>
<name>A0A9N8HF18_9STRA</name>
<dbReference type="OrthoDB" id="42728at2759"/>
<keyword evidence="2" id="KW-0732">Signal</keyword>
<evidence type="ECO:0000256" key="2">
    <source>
        <dbReference type="SAM" id="SignalP"/>
    </source>
</evidence>
<gene>
    <name evidence="3" type="ORF">SEMRO_411_G137650.1</name>
</gene>
<evidence type="ECO:0000313" key="3">
    <source>
        <dbReference type="EMBL" id="CAB9509935.1"/>
    </source>
</evidence>
<evidence type="ECO:0000313" key="4">
    <source>
        <dbReference type="Proteomes" id="UP001153069"/>
    </source>
</evidence>
<feature type="signal peptide" evidence="2">
    <location>
        <begin position="1"/>
        <end position="19"/>
    </location>
</feature>
<dbReference type="AlphaFoldDB" id="A0A9N8HF18"/>